<reference evidence="1" key="2">
    <citation type="journal article" date="2015" name="Data Brief">
        <title>Shoot transcriptome of the giant reed, Arundo donax.</title>
        <authorList>
            <person name="Barrero R.A."/>
            <person name="Guerrero F.D."/>
            <person name="Moolhuijzen P."/>
            <person name="Goolsby J.A."/>
            <person name="Tidwell J."/>
            <person name="Bellgard S.E."/>
            <person name="Bellgard M.I."/>
        </authorList>
    </citation>
    <scope>NUCLEOTIDE SEQUENCE</scope>
    <source>
        <tissue evidence="1">Shoot tissue taken approximately 20 cm above the soil surface</tissue>
    </source>
</reference>
<dbReference type="EMBL" id="GBRH01175801">
    <property type="protein sequence ID" value="JAE22095.1"/>
    <property type="molecule type" value="Transcribed_RNA"/>
</dbReference>
<dbReference type="AlphaFoldDB" id="A0A0A9GAM5"/>
<sequence length="70" mass="8460">MQPKTSRPHRSIQSYQNINHRSKFFIWNQRYPESQISRKMQKEIKEPLPLFVLAKERKTTEGTKSDRNTL</sequence>
<reference evidence="1" key="1">
    <citation type="submission" date="2014-09" db="EMBL/GenBank/DDBJ databases">
        <authorList>
            <person name="Magalhaes I.L.F."/>
            <person name="Oliveira U."/>
            <person name="Santos F.R."/>
            <person name="Vidigal T.H.D.A."/>
            <person name="Brescovit A.D."/>
            <person name="Santos A.J."/>
        </authorList>
    </citation>
    <scope>NUCLEOTIDE SEQUENCE</scope>
    <source>
        <tissue evidence="1">Shoot tissue taken approximately 20 cm above the soil surface</tissue>
    </source>
</reference>
<accession>A0A0A9GAM5</accession>
<protein>
    <submittedName>
        <fullName evidence="1">Uncharacterized protein</fullName>
    </submittedName>
</protein>
<organism evidence="1">
    <name type="scientific">Arundo donax</name>
    <name type="common">Giant reed</name>
    <name type="synonym">Donax arundinaceus</name>
    <dbReference type="NCBI Taxonomy" id="35708"/>
    <lineage>
        <taxon>Eukaryota</taxon>
        <taxon>Viridiplantae</taxon>
        <taxon>Streptophyta</taxon>
        <taxon>Embryophyta</taxon>
        <taxon>Tracheophyta</taxon>
        <taxon>Spermatophyta</taxon>
        <taxon>Magnoliopsida</taxon>
        <taxon>Liliopsida</taxon>
        <taxon>Poales</taxon>
        <taxon>Poaceae</taxon>
        <taxon>PACMAD clade</taxon>
        <taxon>Arundinoideae</taxon>
        <taxon>Arundineae</taxon>
        <taxon>Arundo</taxon>
    </lineage>
</organism>
<name>A0A0A9GAM5_ARUDO</name>
<proteinExistence type="predicted"/>
<evidence type="ECO:0000313" key="1">
    <source>
        <dbReference type="EMBL" id="JAE22095.1"/>
    </source>
</evidence>